<comment type="caution">
    <text evidence="9">The sequence shown here is derived from an EMBL/GenBank/DDBJ whole genome shotgun (WGS) entry which is preliminary data.</text>
</comment>
<organism evidence="9 10">
    <name type="scientific">Candidatus Spechtbacteria bacterium RIFCSPHIGHO2_01_FULL_43_30</name>
    <dbReference type="NCBI Taxonomy" id="1802158"/>
    <lineage>
        <taxon>Bacteria</taxon>
        <taxon>Candidatus Spechtiibacteriota</taxon>
    </lineage>
</organism>
<evidence type="ECO:0000256" key="2">
    <source>
        <dbReference type="ARBA" id="ARBA00001937"/>
    </source>
</evidence>
<dbReference type="EMBL" id="MHOD01000032">
    <property type="protein sequence ID" value="OGZ57333.1"/>
    <property type="molecule type" value="Genomic_DNA"/>
</dbReference>
<accession>A0A1G2H4E2</accession>
<comment type="cofactor">
    <cofactor evidence="2 7">
        <name>NADP(+)</name>
        <dbReference type="ChEBI" id="CHEBI:58349"/>
    </cofactor>
</comment>
<reference evidence="9 10" key="1">
    <citation type="journal article" date="2016" name="Nat. Commun.">
        <title>Thousands of microbial genomes shed light on interconnected biogeochemical processes in an aquifer system.</title>
        <authorList>
            <person name="Anantharaman K."/>
            <person name="Brown C.T."/>
            <person name="Hug L.A."/>
            <person name="Sharon I."/>
            <person name="Castelle C.J."/>
            <person name="Probst A.J."/>
            <person name="Thomas B.C."/>
            <person name="Singh A."/>
            <person name="Wilkins M.J."/>
            <person name="Karaoz U."/>
            <person name="Brodie E.L."/>
            <person name="Williams K.H."/>
            <person name="Hubbard S.S."/>
            <person name="Banfield J.F."/>
        </authorList>
    </citation>
    <scope>NUCLEOTIDE SEQUENCE [LARGE SCALE GENOMIC DNA]</scope>
</reference>
<evidence type="ECO:0000313" key="10">
    <source>
        <dbReference type="Proteomes" id="UP000177932"/>
    </source>
</evidence>
<evidence type="ECO:0000256" key="3">
    <source>
        <dbReference type="ARBA" id="ARBA00009263"/>
    </source>
</evidence>
<dbReference type="SUPFAM" id="SSF51735">
    <property type="entry name" value="NAD(P)-binding Rossmann-fold domains"/>
    <property type="match status" value="1"/>
</dbReference>
<dbReference type="FunFam" id="3.40.50.720:FF:000924">
    <property type="entry name" value="GDP-mannose 4,6 dehydratase"/>
    <property type="match status" value="1"/>
</dbReference>
<proteinExistence type="inferred from homology"/>
<evidence type="ECO:0000256" key="4">
    <source>
        <dbReference type="ARBA" id="ARBA00011989"/>
    </source>
</evidence>
<dbReference type="EC" id="4.2.1.47" evidence="4 7"/>
<gene>
    <name evidence="7" type="primary">gmd</name>
    <name evidence="9" type="ORF">A2827_03550</name>
</gene>
<comment type="caution">
    <text evidence="7">Lacks conserved residue(s) required for the propagation of feature annotation.</text>
</comment>
<keyword evidence="7" id="KW-0521">NADP</keyword>
<dbReference type="InterPro" id="IPR036291">
    <property type="entry name" value="NAD(P)-bd_dom_sf"/>
</dbReference>
<name>A0A1G2H4E2_9BACT</name>
<comment type="similarity">
    <text evidence="3 7">Belongs to the NAD(P)-dependent epimerase/dehydratase family. GDP-mannose 4,6-dehydratase subfamily.</text>
</comment>
<comment type="function">
    <text evidence="6 7">Catalyzes the conversion of GDP-D-mannose to GDP-4-dehydro-6-deoxy-D-mannose.</text>
</comment>
<dbReference type="Pfam" id="PF16363">
    <property type="entry name" value="GDP_Man_Dehyd"/>
    <property type="match status" value="1"/>
</dbReference>
<dbReference type="HAMAP" id="MF_00955">
    <property type="entry name" value="GDP_Man_dehydratase"/>
    <property type="match status" value="1"/>
</dbReference>
<dbReference type="Proteomes" id="UP000177932">
    <property type="component" value="Unassembled WGS sequence"/>
</dbReference>
<protein>
    <recommendedName>
        <fullName evidence="4 7">GDP-mannose 4,6-dehydratase</fullName>
        <ecNumber evidence="4 7">4.2.1.47</ecNumber>
    </recommendedName>
    <alternativeName>
        <fullName evidence="7">GDP-D-mannose dehydratase</fullName>
    </alternativeName>
</protein>
<dbReference type="InterPro" id="IPR016040">
    <property type="entry name" value="NAD(P)-bd_dom"/>
</dbReference>
<dbReference type="Gene3D" id="3.90.25.10">
    <property type="entry name" value="UDP-galactose 4-epimerase, domain 1"/>
    <property type="match status" value="1"/>
</dbReference>
<sequence>MEKTKIALITGCTGQDGSYLAEFLLKKGYEVHGIRRRSSIAKLDRLSRIHYGPHAERNKFFLHYGDITDSASITQITKRVKPDEVYNLAAQSHVRVSFDTPEYTANTDALGPLRVLEAIRTLGFVRKTKFYQASTSEMFGNPLESPQHENTPFFPRSPYGIAKLYAHLITANYREAYNMFACSGILFNHESPRRGESFVTRKITQAAIRIVRRKQDKLYLGNLYAKRDWGYAKEYVEAMWLMLQQKKPKDYVIATGENHTVKEFAELAFRVLDIDIEWQGQGISEKGINKKNGKIIVEIDPYYFRPTEVENLVGNASMAKKELGWAPKTKFQKLVNLIMAEEVKNKDL</sequence>
<dbReference type="AlphaFoldDB" id="A0A1G2H4E2"/>
<evidence type="ECO:0000256" key="6">
    <source>
        <dbReference type="ARBA" id="ARBA00059383"/>
    </source>
</evidence>
<dbReference type="GO" id="GO:0042351">
    <property type="term" value="P:'de novo' GDP-L-fucose biosynthetic process"/>
    <property type="evidence" value="ECO:0007669"/>
    <property type="project" value="TreeGrafter"/>
</dbReference>
<dbReference type="STRING" id="1802158.A2827_03550"/>
<evidence type="ECO:0000313" key="9">
    <source>
        <dbReference type="EMBL" id="OGZ57333.1"/>
    </source>
</evidence>
<dbReference type="GO" id="GO:0008446">
    <property type="term" value="F:GDP-mannose 4,6-dehydratase activity"/>
    <property type="evidence" value="ECO:0007669"/>
    <property type="project" value="UniProtKB-UniRule"/>
</dbReference>
<comment type="catalytic activity">
    <reaction evidence="1 7">
        <text>GDP-alpha-D-mannose = GDP-4-dehydro-alpha-D-rhamnose + H2O</text>
        <dbReference type="Rhea" id="RHEA:23820"/>
        <dbReference type="ChEBI" id="CHEBI:15377"/>
        <dbReference type="ChEBI" id="CHEBI:57527"/>
        <dbReference type="ChEBI" id="CHEBI:57964"/>
        <dbReference type="EC" id="4.2.1.47"/>
    </reaction>
</comment>
<feature type="domain" description="NAD(P)-binding" evidence="8">
    <location>
        <begin position="8"/>
        <end position="336"/>
    </location>
</feature>
<evidence type="ECO:0000256" key="7">
    <source>
        <dbReference type="HAMAP-Rule" id="MF_00955"/>
    </source>
</evidence>
<dbReference type="CDD" id="cd05260">
    <property type="entry name" value="GDP_MD_SDR_e"/>
    <property type="match status" value="1"/>
</dbReference>
<dbReference type="PANTHER" id="PTHR43715:SF1">
    <property type="entry name" value="GDP-MANNOSE 4,6 DEHYDRATASE"/>
    <property type="match status" value="1"/>
</dbReference>
<evidence type="ECO:0000256" key="1">
    <source>
        <dbReference type="ARBA" id="ARBA00000188"/>
    </source>
</evidence>
<evidence type="ECO:0000256" key="5">
    <source>
        <dbReference type="ARBA" id="ARBA00023239"/>
    </source>
</evidence>
<keyword evidence="5 7" id="KW-0456">Lyase</keyword>
<dbReference type="PANTHER" id="PTHR43715">
    <property type="entry name" value="GDP-MANNOSE 4,6-DEHYDRATASE"/>
    <property type="match status" value="1"/>
</dbReference>
<dbReference type="NCBIfam" id="TIGR01472">
    <property type="entry name" value="gmd"/>
    <property type="match status" value="1"/>
</dbReference>
<evidence type="ECO:0000259" key="8">
    <source>
        <dbReference type="Pfam" id="PF16363"/>
    </source>
</evidence>
<dbReference type="GO" id="GO:0070401">
    <property type="term" value="F:NADP+ binding"/>
    <property type="evidence" value="ECO:0007669"/>
    <property type="project" value="UniProtKB-UniRule"/>
</dbReference>
<dbReference type="Gene3D" id="3.40.50.720">
    <property type="entry name" value="NAD(P)-binding Rossmann-like Domain"/>
    <property type="match status" value="1"/>
</dbReference>
<dbReference type="InterPro" id="IPR006368">
    <property type="entry name" value="GDP_Man_deHydtase"/>
</dbReference>